<gene>
    <name evidence="3" type="primary">jg20532</name>
    <name evidence="3" type="ORF">PAEG_LOCUS9062</name>
</gene>
<dbReference type="SUPFAM" id="SSF56672">
    <property type="entry name" value="DNA/RNA polymerases"/>
    <property type="match status" value="1"/>
</dbReference>
<dbReference type="OrthoDB" id="414730at2759"/>
<evidence type="ECO:0000313" key="4">
    <source>
        <dbReference type="Proteomes" id="UP000838756"/>
    </source>
</evidence>
<evidence type="ECO:0000313" key="3">
    <source>
        <dbReference type="EMBL" id="CAH2229659.1"/>
    </source>
</evidence>
<dbReference type="Proteomes" id="UP000838756">
    <property type="component" value="Unassembled WGS sequence"/>
</dbReference>
<dbReference type="PANTHER" id="PTHR19446">
    <property type="entry name" value="REVERSE TRANSCRIPTASES"/>
    <property type="match status" value="1"/>
</dbReference>
<keyword evidence="1" id="KW-0472">Membrane</keyword>
<dbReference type="GO" id="GO:0071897">
    <property type="term" value="P:DNA biosynthetic process"/>
    <property type="evidence" value="ECO:0007669"/>
    <property type="project" value="UniProtKB-ARBA"/>
</dbReference>
<feature type="transmembrane region" description="Helical" evidence="1">
    <location>
        <begin position="113"/>
        <end position="133"/>
    </location>
</feature>
<accession>A0A8S4R341</accession>
<comment type="caution">
    <text evidence="3">The sequence shown here is derived from an EMBL/GenBank/DDBJ whole genome shotgun (WGS) entry which is preliminary data.</text>
</comment>
<reference evidence="3" key="1">
    <citation type="submission" date="2022-03" db="EMBL/GenBank/DDBJ databases">
        <authorList>
            <person name="Lindestad O."/>
        </authorList>
    </citation>
    <scope>NUCLEOTIDE SEQUENCE</scope>
</reference>
<dbReference type="EMBL" id="CAKXAJ010024733">
    <property type="protein sequence ID" value="CAH2229659.1"/>
    <property type="molecule type" value="Genomic_DNA"/>
</dbReference>
<protein>
    <submittedName>
        <fullName evidence="3">Jg20532 protein</fullName>
    </submittedName>
</protein>
<feature type="domain" description="Reverse transcriptase" evidence="2">
    <location>
        <begin position="135"/>
        <end position="332"/>
    </location>
</feature>
<keyword evidence="1" id="KW-1133">Transmembrane helix</keyword>
<organism evidence="3 4">
    <name type="scientific">Pararge aegeria aegeria</name>
    <dbReference type="NCBI Taxonomy" id="348720"/>
    <lineage>
        <taxon>Eukaryota</taxon>
        <taxon>Metazoa</taxon>
        <taxon>Ecdysozoa</taxon>
        <taxon>Arthropoda</taxon>
        <taxon>Hexapoda</taxon>
        <taxon>Insecta</taxon>
        <taxon>Pterygota</taxon>
        <taxon>Neoptera</taxon>
        <taxon>Endopterygota</taxon>
        <taxon>Lepidoptera</taxon>
        <taxon>Glossata</taxon>
        <taxon>Ditrysia</taxon>
        <taxon>Papilionoidea</taxon>
        <taxon>Nymphalidae</taxon>
        <taxon>Satyrinae</taxon>
        <taxon>Satyrini</taxon>
        <taxon>Parargina</taxon>
        <taxon>Pararge</taxon>
    </lineage>
</organism>
<evidence type="ECO:0000256" key="1">
    <source>
        <dbReference type="SAM" id="Phobius"/>
    </source>
</evidence>
<keyword evidence="4" id="KW-1185">Reference proteome</keyword>
<dbReference type="PROSITE" id="PS50878">
    <property type="entry name" value="RT_POL"/>
    <property type="match status" value="1"/>
</dbReference>
<proteinExistence type="predicted"/>
<dbReference type="InterPro" id="IPR000477">
    <property type="entry name" value="RT_dom"/>
</dbReference>
<dbReference type="Pfam" id="PF00078">
    <property type="entry name" value="RVT_1"/>
    <property type="match status" value="1"/>
</dbReference>
<dbReference type="InterPro" id="IPR043502">
    <property type="entry name" value="DNA/RNA_pol_sf"/>
</dbReference>
<evidence type="ECO:0000259" key="2">
    <source>
        <dbReference type="PROSITE" id="PS50878"/>
    </source>
</evidence>
<keyword evidence="1" id="KW-0812">Transmembrane</keyword>
<dbReference type="AlphaFoldDB" id="A0A8S4R341"/>
<name>A0A8S4R341_9NEOP</name>
<sequence length="332" mass="37122">MLSFALHNYQAKSYAKFELSRLSGKRSDILKNIDGCEFESKLEVVNYINAQFINAASECGLLSPNIDLSRMSLANALPSADRSLRFRPFTALEIFTIINTKVANKPTKDIYEISTNLLISIAFIICLSLQILFNRCLREGVYPKPLKEVKVCPQYKGKGSKTDPRCYRPIAIIPAVAKILENGLTTRITEFLNVTNALSDRQYAYRAGRSTTMLVREVVQKVLEARERKNEVAVLFCDLSKAFDVADHNILKMKLQHYGIDGPALDLLVDFLSERKQTVVSKAGSLKSMSQTAYNGIPQGSSLSNLAFTLLLNDLPLGIENCEIYMYAELAI</sequence>